<accession>A0A142EK19</accession>
<dbReference type="PATRIC" id="fig|1727163.4.peg.749"/>
<evidence type="ECO:0000313" key="2">
    <source>
        <dbReference type="Proteomes" id="UP000073816"/>
    </source>
</evidence>
<proteinExistence type="predicted"/>
<dbReference type="STRING" id="1727163.AO498_03612"/>
<reference evidence="1 2" key="2">
    <citation type="journal article" date="2016" name="Genome Announc.">
        <title>Complete Genome Sequence of Algoriphagus sp. Strain M8-2, Isolated from a Brackish Lake.</title>
        <authorList>
            <person name="Muraguchi Y."/>
            <person name="Kushimoto K."/>
            <person name="Ohtsubo Y."/>
            <person name="Suzuki T."/>
            <person name="Dohra H."/>
            <person name="Kimbara K."/>
            <person name="Shintani M."/>
        </authorList>
    </citation>
    <scope>NUCLEOTIDE SEQUENCE [LARGE SCALE GENOMIC DNA]</scope>
    <source>
        <strain evidence="1 2">M8-2</strain>
    </source>
</reference>
<reference evidence="2" key="1">
    <citation type="submission" date="2015-09" db="EMBL/GenBank/DDBJ databases">
        <title>Complete sequence of Algoriphagus sp. M8-2.</title>
        <authorList>
            <person name="Shintani M."/>
        </authorList>
    </citation>
    <scope>NUCLEOTIDE SEQUENCE [LARGE SCALE GENOMIC DNA]</scope>
    <source>
        <strain evidence="2">M8-2</strain>
    </source>
</reference>
<sequence length="56" mass="6317">MKKKSSTRPKLETPELEDWDLSQDFGILPKDIALTQNIGCVSDRTKSKPSEPSKNK</sequence>
<dbReference type="EMBL" id="CP012836">
    <property type="protein sequence ID" value="AMQ55474.1"/>
    <property type="molecule type" value="Genomic_DNA"/>
</dbReference>
<dbReference type="AlphaFoldDB" id="A0A142EK19"/>
<evidence type="ECO:0000313" key="1">
    <source>
        <dbReference type="EMBL" id="AMQ55474.1"/>
    </source>
</evidence>
<organism evidence="1 2">
    <name type="scientific">Algoriphagus sanaruensis</name>
    <dbReference type="NCBI Taxonomy" id="1727163"/>
    <lineage>
        <taxon>Bacteria</taxon>
        <taxon>Pseudomonadati</taxon>
        <taxon>Bacteroidota</taxon>
        <taxon>Cytophagia</taxon>
        <taxon>Cytophagales</taxon>
        <taxon>Cyclobacteriaceae</taxon>
        <taxon>Algoriphagus</taxon>
    </lineage>
</organism>
<dbReference type="Proteomes" id="UP000073816">
    <property type="component" value="Chromosome"/>
</dbReference>
<protein>
    <submittedName>
        <fullName evidence="1">Uncharacterized protein</fullName>
    </submittedName>
</protein>
<keyword evidence="2" id="KW-1185">Reference proteome</keyword>
<name>A0A142EK19_9BACT</name>
<gene>
    <name evidence="1" type="ORF">AO498_03612</name>
</gene>
<dbReference type="RefSeq" id="WP_192842568.1">
    <property type="nucleotide sequence ID" value="NZ_CP012836.1"/>
</dbReference>
<dbReference type="KEGG" id="alm:AO498_03612"/>